<sequence>MDSDGENNSVVSSTRRIPEQKLSLNDISQKLDQISFAVNKITSPLPHLQGSSSASHTALTSHITPRSYTDSPAEEATPSDDVSSELDGDVTLTTQATFATNFLEQVVNSNKASNQPSEIEKSLDALRKVLTARNADNGDPGLVDTQRVLSPTGQGGYQLPPVHLAMMAIQKLRGESVE</sequence>
<dbReference type="EMBL" id="JAOQBH010000003">
    <property type="protein sequence ID" value="KAJ4138648.1"/>
    <property type="molecule type" value="Genomic_DNA"/>
</dbReference>
<feature type="region of interest" description="Disordered" evidence="1">
    <location>
        <begin position="1"/>
        <end position="22"/>
    </location>
</feature>
<evidence type="ECO:0000313" key="3">
    <source>
        <dbReference type="Proteomes" id="UP001152024"/>
    </source>
</evidence>
<protein>
    <submittedName>
        <fullName evidence="2">Uncharacterized protein</fullName>
    </submittedName>
</protein>
<accession>A0ABQ8RP28</accession>
<reference evidence="2" key="1">
    <citation type="submission" date="2022-09" db="EMBL/GenBank/DDBJ databases">
        <title>Fusarium specimens isolated from Avocado Roots.</title>
        <authorList>
            <person name="Stajich J."/>
            <person name="Roper C."/>
            <person name="Heimlech-Rivalta G."/>
        </authorList>
    </citation>
    <scope>NUCLEOTIDE SEQUENCE</scope>
    <source>
        <strain evidence="2">CF00095</strain>
    </source>
</reference>
<feature type="region of interest" description="Disordered" evidence="1">
    <location>
        <begin position="43"/>
        <end position="86"/>
    </location>
</feature>
<evidence type="ECO:0000313" key="2">
    <source>
        <dbReference type="EMBL" id="KAJ4138648.1"/>
    </source>
</evidence>
<evidence type="ECO:0000256" key="1">
    <source>
        <dbReference type="SAM" id="MobiDB-lite"/>
    </source>
</evidence>
<feature type="compositionally biased region" description="Low complexity" evidence="1">
    <location>
        <begin position="51"/>
        <end position="62"/>
    </location>
</feature>
<proteinExistence type="predicted"/>
<comment type="caution">
    <text evidence="2">The sequence shown here is derived from an EMBL/GenBank/DDBJ whole genome shotgun (WGS) entry which is preliminary data.</text>
</comment>
<keyword evidence="3" id="KW-1185">Reference proteome</keyword>
<gene>
    <name evidence="2" type="ORF">NW768_002499</name>
</gene>
<feature type="compositionally biased region" description="Polar residues" evidence="1">
    <location>
        <begin position="1"/>
        <end position="15"/>
    </location>
</feature>
<dbReference type="Proteomes" id="UP001152024">
    <property type="component" value="Unassembled WGS sequence"/>
</dbReference>
<name>A0ABQ8RP28_FUSEQ</name>
<organism evidence="2 3">
    <name type="scientific">Fusarium equiseti</name>
    <name type="common">Fusarium scirpi</name>
    <dbReference type="NCBI Taxonomy" id="61235"/>
    <lineage>
        <taxon>Eukaryota</taxon>
        <taxon>Fungi</taxon>
        <taxon>Dikarya</taxon>
        <taxon>Ascomycota</taxon>
        <taxon>Pezizomycotina</taxon>
        <taxon>Sordariomycetes</taxon>
        <taxon>Hypocreomycetidae</taxon>
        <taxon>Hypocreales</taxon>
        <taxon>Nectriaceae</taxon>
        <taxon>Fusarium</taxon>
        <taxon>Fusarium incarnatum-equiseti species complex</taxon>
    </lineage>
</organism>